<evidence type="ECO:0000259" key="10">
    <source>
        <dbReference type="Pfam" id="PF02753"/>
    </source>
</evidence>
<dbReference type="InterPro" id="IPR016148">
    <property type="entry name" value="Pili_assmbl_chaperone_C"/>
</dbReference>
<dbReference type="InterPro" id="IPR001829">
    <property type="entry name" value="Pili_assmbl_chaperone_bac"/>
</dbReference>
<dbReference type="PANTHER" id="PTHR30251:SF11">
    <property type="entry name" value="CHAPERONE PROTEIN FIMC-RELATED"/>
    <property type="match status" value="1"/>
</dbReference>
<feature type="chain" id="PRO_5016154444" evidence="8">
    <location>
        <begin position="29"/>
        <end position="231"/>
    </location>
</feature>
<dbReference type="PROSITE" id="PS00635">
    <property type="entry name" value="PILI_CHAPERONE"/>
    <property type="match status" value="1"/>
</dbReference>
<dbReference type="GO" id="GO:0071555">
    <property type="term" value="P:cell wall organization"/>
    <property type="evidence" value="ECO:0007669"/>
    <property type="project" value="InterPro"/>
</dbReference>
<reference evidence="11 12" key="1">
    <citation type="submission" date="2018-06" db="EMBL/GenBank/DDBJ databases">
        <authorList>
            <consortium name="Pathogen Informatics"/>
            <person name="Doyle S."/>
        </authorList>
    </citation>
    <scope>NUCLEOTIDE SEQUENCE [LARGE SCALE GENOMIC DNA]</scope>
    <source>
        <strain evidence="11 12">NCTC10975</strain>
    </source>
</reference>
<keyword evidence="4 8" id="KW-0732">Signal</keyword>
<evidence type="ECO:0000256" key="7">
    <source>
        <dbReference type="RuleBase" id="RU003918"/>
    </source>
</evidence>
<keyword evidence="3" id="KW-1029">Fimbrium biogenesis</keyword>
<dbReference type="SUPFAM" id="SSF49584">
    <property type="entry name" value="Periplasmic chaperone C-domain"/>
    <property type="match status" value="1"/>
</dbReference>
<dbReference type="Proteomes" id="UP000251485">
    <property type="component" value="Unassembled WGS sequence"/>
</dbReference>
<dbReference type="EMBL" id="UAUE01000016">
    <property type="protein sequence ID" value="SPY96580.1"/>
    <property type="molecule type" value="Genomic_DNA"/>
</dbReference>
<name>A0A2X2DQ16_PROMI</name>
<proteinExistence type="inferred from homology"/>
<comment type="similarity">
    <text evidence="2 7">Belongs to the periplasmic pilus chaperone family.</text>
</comment>
<dbReference type="InterPro" id="IPR050643">
    <property type="entry name" value="Periplasmic_pilus_chap"/>
</dbReference>
<organism evidence="11 12">
    <name type="scientific">Proteus mirabilis</name>
    <dbReference type="NCBI Taxonomy" id="584"/>
    <lineage>
        <taxon>Bacteria</taxon>
        <taxon>Pseudomonadati</taxon>
        <taxon>Pseudomonadota</taxon>
        <taxon>Gammaproteobacteria</taxon>
        <taxon>Enterobacterales</taxon>
        <taxon>Morganellaceae</taxon>
        <taxon>Proteus</taxon>
    </lineage>
</organism>
<dbReference type="InterPro" id="IPR018046">
    <property type="entry name" value="Pili_assmbl_chaperone_CS"/>
</dbReference>
<dbReference type="InterPro" id="IPR036316">
    <property type="entry name" value="Pili_assmbl_chap_C_dom_sf"/>
</dbReference>
<accession>A0A2X2DQ16</accession>
<evidence type="ECO:0000256" key="2">
    <source>
        <dbReference type="ARBA" id="ARBA00007399"/>
    </source>
</evidence>
<keyword evidence="6 7" id="KW-0143">Chaperone</keyword>
<dbReference type="AlphaFoldDB" id="A0A2X2DQ16"/>
<evidence type="ECO:0000259" key="9">
    <source>
        <dbReference type="Pfam" id="PF00345"/>
    </source>
</evidence>
<feature type="domain" description="Pili assembly chaperone N-terminal" evidence="9">
    <location>
        <begin position="30"/>
        <end position="147"/>
    </location>
</feature>
<evidence type="ECO:0000256" key="6">
    <source>
        <dbReference type="ARBA" id="ARBA00023186"/>
    </source>
</evidence>
<feature type="domain" description="Pili assembly chaperone C-terminal" evidence="10">
    <location>
        <begin position="169"/>
        <end position="224"/>
    </location>
</feature>
<dbReference type="FunFam" id="2.60.40.10:FF:000458">
    <property type="entry name" value="Molecular chaperone FimC"/>
    <property type="match status" value="1"/>
</dbReference>
<sequence length="231" mass="26476">MNSILTFSKIKLLFLMLLTLCVINQAYAAVSLGATRVIYFAGEKQVKLPVINNDEKRYLIQSWIENSEGKKDNSFVITPPLFSMQGKKENTLRIIDATNNKLPKDRETLFWLSVKSIPAVEKSLANENMLQLAIISKIKFFYRPKDLIISPDENYKKLQFKRNNDTLIIKNPTPYFITMTELELGGKKLENTMVPPFEDKSISIPTSAYGKLSFQTINDYGAITPKNNRRR</sequence>
<evidence type="ECO:0000256" key="5">
    <source>
        <dbReference type="ARBA" id="ARBA00022764"/>
    </source>
</evidence>
<gene>
    <name evidence="11" type="primary">fimC_2</name>
    <name evidence="11" type="ORF">NCTC10975_02299</name>
</gene>
<evidence type="ECO:0000313" key="11">
    <source>
        <dbReference type="EMBL" id="SPY96580.1"/>
    </source>
</evidence>
<dbReference type="SUPFAM" id="SSF49354">
    <property type="entry name" value="PapD-like"/>
    <property type="match status" value="1"/>
</dbReference>
<dbReference type="GO" id="GO:0030288">
    <property type="term" value="C:outer membrane-bounded periplasmic space"/>
    <property type="evidence" value="ECO:0007669"/>
    <property type="project" value="InterPro"/>
</dbReference>
<protein>
    <submittedName>
        <fullName evidence="11">Fimbrial chaperone</fullName>
    </submittedName>
</protein>
<dbReference type="InterPro" id="IPR013783">
    <property type="entry name" value="Ig-like_fold"/>
</dbReference>
<dbReference type="PRINTS" id="PR00969">
    <property type="entry name" value="CHAPERONPILI"/>
</dbReference>
<evidence type="ECO:0000256" key="1">
    <source>
        <dbReference type="ARBA" id="ARBA00004418"/>
    </source>
</evidence>
<evidence type="ECO:0000256" key="3">
    <source>
        <dbReference type="ARBA" id="ARBA00022558"/>
    </source>
</evidence>
<evidence type="ECO:0000256" key="8">
    <source>
        <dbReference type="SAM" id="SignalP"/>
    </source>
</evidence>
<comment type="subcellular location">
    <subcellularLocation>
        <location evidence="1 7">Periplasm</location>
    </subcellularLocation>
</comment>
<evidence type="ECO:0000313" key="12">
    <source>
        <dbReference type="Proteomes" id="UP000251485"/>
    </source>
</evidence>
<evidence type="ECO:0000256" key="4">
    <source>
        <dbReference type="ARBA" id="ARBA00022729"/>
    </source>
</evidence>
<dbReference type="Pfam" id="PF00345">
    <property type="entry name" value="PapD_N"/>
    <property type="match status" value="1"/>
</dbReference>
<dbReference type="InterPro" id="IPR016147">
    <property type="entry name" value="Pili_assmbl_chaperone_N"/>
</dbReference>
<feature type="signal peptide" evidence="8">
    <location>
        <begin position="1"/>
        <end position="28"/>
    </location>
</feature>
<dbReference type="Gene3D" id="2.60.40.10">
    <property type="entry name" value="Immunoglobulins"/>
    <property type="match status" value="2"/>
</dbReference>
<dbReference type="InterPro" id="IPR008962">
    <property type="entry name" value="PapD-like_sf"/>
</dbReference>
<keyword evidence="5" id="KW-0574">Periplasm</keyword>
<dbReference type="PANTHER" id="PTHR30251">
    <property type="entry name" value="PILUS ASSEMBLY CHAPERONE"/>
    <property type="match status" value="1"/>
</dbReference>
<dbReference type="Pfam" id="PF02753">
    <property type="entry name" value="PapD_C"/>
    <property type="match status" value="1"/>
</dbReference>